<evidence type="ECO:0000313" key="3">
    <source>
        <dbReference type="Proteomes" id="UP000050501"/>
    </source>
</evidence>
<organism evidence="2 3">
    <name type="scientific">Levilinea saccharolytica</name>
    <dbReference type="NCBI Taxonomy" id="229921"/>
    <lineage>
        <taxon>Bacteria</taxon>
        <taxon>Bacillati</taxon>
        <taxon>Chloroflexota</taxon>
        <taxon>Anaerolineae</taxon>
        <taxon>Anaerolineales</taxon>
        <taxon>Anaerolineaceae</taxon>
        <taxon>Levilinea</taxon>
    </lineage>
</organism>
<name>A0A0N8GP15_9CHLR</name>
<keyword evidence="3" id="KW-1185">Reference proteome</keyword>
<dbReference type="RefSeq" id="WP_062417771.1">
    <property type="nucleotide sequence ID" value="NZ_DF967974.1"/>
</dbReference>
<gene>
    <name evidence="2" type="ORF">ADN01_14235</name>
</gene>
<reference evidence="2 3" key="1">
    <citation type="submission" date="2015-07" db="EMBL/GenBank/DDBJ databases">
        <title>Genome sequence of Levilinea saccharolytica DSM 16555.</title>
        <authorList>
            <person name="Hemp J."/>
            <person name="Ward L.M."/>
            <person name="Pace L.A."/>
            <person name="Fischer W.W."/>
        </authorList>
    </citation>
    <scope>NUCLEOTIDE SEQUENCE [LARGE SCALE GENOMIC DNA]</scope>
    <source>
        <strain evidence="2 3">KIBI-1</strain>
    </source>
</reference>
<feature type="domain" description="GmrSD restriction endonucleases N-terminal" evidence="1">
    <location>
        <begin position="14"/>
        <end position="217"/>
    </location>
</feature>
<sequence>MLQPENQNKKYDFLFADIDSGRIKIPKFQRDFVWSKEQSAKLIDSIIKGFPIGTFIFWKTTDELRHVKNIGNVNLPDPPSGEPISYVLDGQQRITSLYAVRKGVRLTKDGVEINYGDIAINLDLDPDSDEQVVSVDPPAGVHYITVHDLLTSDLKDLIQNHMDYIEKIDIYKKRLTTYDFSTIVINNYPLDIACEVFTRINTGGTELTLFEIMVAKTFDSEQNFDLAERYQWLMDNKNNGKDLEDAGYDTIPASTVLQCVSACLTGQIRRRDILRLNKDQFIQTWPKVTDAIFSAVDFFRSYLRIPVSGLLPYNPLLIPFTYFFYKTNGNPPDHLQEKLLSQLFWWISLGSRYSSGLENKVAQDIDRVNAILRHEKPNYQGEEIRLSMDDLRYRGFSAGDAFCKALLCLYAYQQPCSFSNNSLVKMDNSWLKTSISKNYHHFFPRAYLGRIGIPSWQANSVLNITIVDDFLNKRVIRDKAPSDYMKPFLERNKHLAQTMRSHLIDDLEQFGIWQNDYQTFLNMRGQRVMDELNSRLYPVME</sequence>
<proteinExistence type="predicted"/>
<protein>
    <recommendedName>
        <fullName evidence="1">GmrSD restriction endonucleases N-terminal domain-containing protein</fullName>
    </recommendedName>
</protein>
<dbReference type="PATRIC" id="fig|229921.5.peg.1652"/>
<dbReference type="AlphaFoldDB" id="A0A0N8GP15"/>
<comment type="caution">
    <text evidence="2">The sequence shown here is derived from an EMBL/GenBank/DDBJ whole genome shotgun (WGS) entry which is preliminary data.</text>
</comment>
<dbReference type="InterPro" id="IPR004919">
    <property type="entry name" value="GmrSD_N"/>
</dbReference>
<dbReference type="PANTHER" id="PTHR37292">
    <property type="entry name" value="VNG6097C"/>
    <property type="match status" value="1"/>
</dbReference>
<accession>A0A0N8GP15</accession>
<dbReference type="Pfam" id="PF03235">
    <property type="entry name" value="GmrSD_N"/>
    <property type="match status" value="1"/>
</dbReference>
<dbReference type="PANTHER" id="PTHR37292:SF2">
    <property type="entry name" value="DUF262 DOMAIN-CONTAINING PROTEIN"/>
    <property type="match status" value="1"/>
</dbReference>
<dbReference type="OrthoDB" id="9798761at2"/>
<dbReference type="Proteomes" id="UP000050501">
    <property type="component" value="Unassembled WGS sequence"/>
</dbReference>
<evidence type="ECO:0000313" key="2">
    <source>
        <dbReference type="EMBL" id="KPL79634.1"/>
    </source>
</evidence>
<evidence type="ECO:0000259" key="1">
    <source>
        <dbReference type="Pfam" id="PF03235"/>
    </source>
</evidence>
<dbReference type="EMBL" id="LGCM01000047">
    <property type="protein sequence ID" value="KPL79634.1"/>
    <property type="molecule type" value="Genomic_DNA"/>
</dbReference>
<dbReference type="STRING" id="229921.ADN01_14235"/>